<dbReference type="OrthoDB" id="3945418at2759"/>
<dbReference type="PRINTS" id="PR00463">
    <property type="entry name" value="EP450I"/>
</dbReference>
<dbReference type="Gene3D" id="1.10.630.10">
    <property type="entry name" value="Cytochrome P450"/>
    <property type="match status" value="1"/>
</dbReference>
<comment type="similarity">
    <text evidence="2 9">Belongs to the cytochrome P450 family.</text>
</comment>
<evidence type="ECO:0008006" key="13">
    <source>
        <dbReference type="Google" id="ProtNLM"/>
    </source>
</evidence>
<evidence type="ECO:0000256" key="3">
    <source>
        <dbReference type="ARBA" id="ARBA00022617"/>
    </source>
</evidence>
<dbReference type="PANTHER" id="PTHR24305">
    <property type="entry name" value="CYTOCHROME P450"/>
    <property type="match status" value="1"/>
</dbReference>
<dbReference type="eggNOG" id="KOG0156">
    <property type="taxonomic scope" value="Eukaryota"/>
</dbReference>
<comment type="caution">
    <text evidence="11">The sequence shown here is derived from an EMBL/GenBank/DDBJ whole genome shotgun (WGS) entry which is preliminary data.</text>
</comment>
<keyword evidence="12" id="KW-1185">Reference proteome</keyword>
<dbReference type="SUPFAM" id="SSF48264">
    <property type="entry name" value="Cytochrome P450"/>
    <property type="match status" value="1"/>
</dbReference>
<dbReference type="GeneID" id="19156883"/>
<comment type="cofactor">
    <cofactor evidence="1 8">
        <name>heme</name>
        <dbReference type="ChEBI" id="CHEBI:30413"/>
    </cofactor>
</comment>
<accession>W9YV80</accession>
<feature type="transmembrane region" description="Helical" evidence="10">
    <location>
        <begin position="6"/>
        <end position="29"/>
    </location>
</feature>
<gene>
    <name evidence="11" type="ORF">A1O1_01982</name>
</gene>
<keyword evidence="4 8" id="KW-0479">Metal-binding</keyword>
<evidence type="ECO:0000256" key="6">
    <source>
        <dbReference type="ARBA" id="ARBA00023004"/>
    </source>
</evidence>
<dbReference type="Pfam" id="PF00067">
    <property type="entry name" value="p450"/>
    <property type="match status" value="1"/>
</dbReference>
<keyword evidence="6 8" id="KW-0408">Iron</keyword>
<protein>
    <recommendedName>
        <fullName evidence="13">Cytochrome P450 oxidoreductase</fullName>
    </recommendedName>
</protein>
<dbReference type="RefSeq" id="XP_007721084.1">
    <property type="nucleotide sequence ID" value="XM_007722894.1"/>
</dbReference>
<keyword evidence="10" id="KW-1133">Transmembrane helix</keyword>
<dbReference type="GO" id="GO:0016705">
    <property type="term" value="F:oxidoreductase activity, acting on paired donors, with incorporation or reduction of molecular oxygen"/>
    <property type="evidence" value="ECO:0007669"/>
    <property type="project" value="InterPro"/>
</dbReference>
<evidence type="ECO:0000256" key="5">
    <source>
        <dbReference type="ARBA" id="ARBA00023002"/>
    </source>
</evidence>
<evidence type="ECO:0000256" key="9">
    <source>
        <dbReference type="RuleBase" id="RU000461"/>
    </source>
</evidence>
<reference evidence="11 12" key="1">
    <citation type="submission" date="2013-03" db="EMBL/GenBank/DDBJ databases">
        <title>The Genome Sequence of Capronia coronata CBS 617.96.</title>
        <authorList>
            <consortium name="The Broad Institute Genomics Platform"/>
            <person name="Cuomo C."/>
            <person name="de Hoog S."/>
            <person name="Gorbushina A."/>
            <person name="Walker B."/>
            <person name="Young S.K."/>
            <person name="Zeng Q."/>
            <person name="Gargeya S."/>
            <person name="Fitzgerald M."/>
            <person name="Haas B."/>
            <person name="Abouelleil A."/>
            <person name="Allen A.W."/>
            <person name="Alvarado L."/>
            <person name="Arachchi H.M."/>
            <person name="Berlin A.M."/>
            <person name="Chapman S.B."/>
            <person name="Gainer-Dewar J."/>
            <person name="Goldberg J."/>
            <person name="Griggs A."/>
            <person name="Gujja S."/>
            <person name="Hansen M."/>
            <person name="Howarth C."/>
            <person name="Imamovic A."/>
            <person name="Ireland A."/>
            <person name="Larimer J."/>
            <person name="McCowan C."/>
            <person name="Murphy C."/>
            <person name="Pearson M."/>
            <person name="Poon T.W."/>
            <person name="Priest M."/>
            <person name="Roberts A."/>
            <person name="Saif S."/>
            <person name="Shea T."/>
            <person name="Sisk P."/>
            <person name="Sykes S."/>
            <person name="Wortman J."/>
            <person name="Nusbaum C."/>
            <person name="Birren B."/>
        </authorList>
    </citation>
    <scope>NUCLEOTIDE SEQUENCE [LARGE SCALE GENOMIC DNA]</scope>
    <source>
        <strain evidence="11 12">CBS 617.96</strain>
    </source>
</reference>
<evidence type="ECO:0000256" key="10">
    <source>
        <dbReference type="SAM" id="Phobius"/>
    </source>
</evidence>
<dbReference type="GO" id="GO:0004497">
    <property type="term" value="F:monooxygenase activity"/>
    <property type="evidence" value="ECO:0007669"/>
    <property type="project" value="UniProtKB-KW"/>
</dbReference>
<evidence type="ECO:0000256" key="4">
    <source>
        <dbReference type="ARBA" id="ARBA00022723"/>
    </source>
</evidence>
<dbReference type="EMBL" id="AMWN01000002">
    <property type="protein sequence ID" value="EXJ93590.1"/>
    <property type="molecule type" value="Genomic_DNA"/>
</dbReference>
<evidence type="ECO:0000313" key="12">
    <source>
        <dbReference type="Proteomes" id="UP000019484"/>
    </source>
</evidence>
<evidence type="ECO:0000256" key="8">
    <source>
        <dbReference type="PIRSR" id="PIRSR602401-1"/>
    </source>
</evidence>
<evidence type="ECO:0000256" key="2">
    <source>
        <dbReference type="ARBA" id="ARBA00010617"/>
    </source>
</evidence>
<dbReference type="InterPro" id="IPR036396">
    <property type="entry name" value="Cyt_P450_sf"/>
</dbReference>
<proteinExistence type="inferred from homology"/>
<dbReference type="HOGENOM" id="CLU_001570_14_4_1"/>
<name>W9YV80_9EURO</name>
<dbReference type="PANTHER" id="PTHR24305:SF157">
    <property type="entry name" value="N-ACETYLTRYPTOPHAN 6-HYDROXYLASE IVOC-RELATED"/>
    <property type="match status" value="1"/>
</dbReference>
<feature type="binding site" description="axial binding residue" evidence="8">
    <location>
        <position position="452"/>
    </location>
    <ligand>
        <name>heme</name>
        <dbReference type="ChEBI" id="CHEBI:30413"/>
    </ligand>
    <ligandPart>
        <name>Fe</name>
        <dbReference type="ChEBI" id="CHEBI:18248"/>
    </ligandPart>
</feature>
<dbReference type="InterPro" id="IPR001128">
    <property type="entry name" value="Cyt_P450"/>
</dbReference>
<evidence type="ECO:0000256" key="1">
    <source>
        <dbReference type="ARBA" id="ARBA00001971"/>
    </source>
</evidence>
<dbReference type="PROSITE" id="PS00086">
    <property type="entry name" value="CYTOCHROME_P450"/>
    <property type="match status" value="1"/>
</dbReference>
<evidence type="ECO:0000256" key="7">
    <source>
        <dbReference type="ARBA" id="ARBA00023033"/>
    </source>
</evidence>
<dbReference type="GO" id="GO:0005506">
    <property type="term" value="F:iron ion binding"/>
    <property type="evidence" value="ECO:0007669"/>
    <property type="project" value="InterPro"/>
</dbReference>
<dbReference type="InterPro" id="IPR017972">
    <property type="entry name" value="Cyt_P450_CS"/>
</dbReference>
<keyword evidence="10" id="KW-0812">Transmembrane</keyword>
<dbReference type="InterPro" id="IPR050121">
    <property type="entry name" value="Cytochrome_P450_monoxygenase"/>
</dbReference>
<keyword evidence="7 9" id="KW-0503">Monooxygenase</keyword>
<dbReference type="CDD" id="cd11062">
    <property type="entry name" value="CYP58-like"/>
    <property type="match status" value="1"/>
</dbReference>
<keyword evidence="5 9" id="KW-0560">Oxidoreductase</keyword>
<dbReference type="Proteomes" id="UP000019484">
    <property type="component" value="Unassembled WGS sequence"/>
</dbReference>
<dbReference type="PRINTS" id="PR00385">
    <property type="entry name" value="P450"/>
</dbReference>
<keyword evidence="3 8" id="KW-0349">Heme</keyword>
<dbReference type="InterPro" id="IPR002401">
    <property type="entry name" value="Cyt_P450_E_grp-I"/>
</dbReference>
<sequence>MGFKLFAYLTVPILLALVSVAGIASVALYRLYFHPLSQVPGPKLAAISRLYDFYYDCILGGKFVFKIEELHKIYGPIVRIGPNEVHINDPDFFDEFYNVTSRLDKDPWYYAFVASQDAGFGTANVDLHRARRKAMSRFFANSAISSLESSSREKVAKLCRRLEGMRKEGKPVNLSNAFRCLAADSVTDYCMPRGFNLLDSIDFADDYNRQARTISYIAVWHRHIPIIIPLFMRMPKWFVEMTSTEGGKMAFDFQADLARQAAEAAHAEKRSDKSVLDGIVNSDAIPESDKTVDRLTQEARTLVGAGSETTGIALETITFHVLANPEVRRRLKQELAETASKATKGLENPLADYATIRHLPYLTAVINEGLRLSNSVSGRLARVDRRNKDTESKSYVLPPGTVISMAIRANHTAETIYPDPLAFKPERWLVGPDELKRLEKYFVPFGRGGRSCIGKELALMNLYLTVANVFHAFDADLYHTARRDLEIEHDFFSPFPPLESKGLRVMLK</sequence>
<dbReference type="STRING" id="1182541.W9YV80"/>
<keyword evidence="10" id="KW-0472">Membrane</keyword>
<dbReference type="AlphaFoldDB" id="W9YV80"/>
<organism evidence="11 12">
    <name type="scientific">Capronia coronata CBS 617.96</name>
    <dbReference type="NCBI Taxonomy" id="1182541"/>
    <lineage>
        <taxon>Eukaryota</taxon>
        <taxon>Fungi</taxon>
        <taxon>Dikarya</taxon>
        <taxon>Ascomycota</taxon>
        <taxon>Pezizomycotina</taxon>
        <taxon>Eurotiomycetes</taxon>
        <taxon>Chaetothyriomycetidae</taxon>
        <taxon>Chaetothyriales</taxon>
        <taxon>Herpotrichiellaceae</taxon>
        <taxon>Capronia</taxon>
    </lineage>
</organism>
<dbReference type="GO" id="GO:0020037">
    <property type="term" value="F:heme binding"/>
    <property type="evidence" value="ECO:0007669"/>
    <property type="project" value="InterPro"/>
</dbReference>
<evidence type="ECO:0000313" key="11">
    <source>
        <dbReference type="EMBL" id="EXJ93590.1"/>
    </source>
</evidence>